<gene>
    <name evidence="4" type="ORF">TVAG_435380</name>
</gene>
<dbReference type="PANTHER" id="PTHR24129:SF2">
    <property type="entry name" value="DUF3447 DOMAIN-CONTAINING PROTEIN"/>
    <property type="match status" value="1"/>
</dbReference>
<keyword evidence="1" id="KW-0677">Repeat</keyword>
<dbReference type="PROSITE" id="PS50088">
    <property type="entry name" value="ANK_REPEAT"/>
    <property type="match status" value="1"/>
</dbReference>
<dbReference type="SUPFAM" id="SSF140860">
    <property type="entry name" value="Pseudo ankyrin repeat-like"/>
    <property type="match status" value="1"/>
</dbReference>
<dbReference type="InterPro" id="IPR036770">
    <property type="entry name" value="Ankyrin_rpt-contain_sf"/>
</dbReference>
<organism evidence="4 5">
    <name type="scientific">Trichomonas vaginalis (strain ATCC PRA-98 / G3)</name>
    <dbReference type="NCBI Taxonomy" id="412133"/>
    <lineage>
        <taxon>Eukaryota</taxon>
        <taxon>Metamonada</taxon>
        <taxon>Parabasalia</taxon>
        <taxon>Trichomonadida</taxon>
        <taxon>Trichomonadidae</taxon>
        <taxon>Trichomonas</taxon>
    </lineage>
</organism>
<dbReference type="PANTHER" id="PTHR24129">
    <property type="entry name" value="ANKYCORBIN"/>
    <property type="match status" value="1"/>
</dbReference>
<evidence type="ECO:0000256" key="2">
    <source>
        <dbReference type="ARBA" id="ARBA00023054"/>
    </source>
</evidence>
<name>A2FRI4_TRIV3</name>
<evidence type="ECO:0000256" key="3">
    <source>
        <dbReference type="PROSITE-ProRule" id="PRU00023"/>
    </source>
</evidence>
<feature type="repeat" description="ANK" evidence="3">
    <location>
        <begin position="1237"/>
        <end position="1269"/>
    </location>
</feature>
<reference evidence="4" key="2">
    <citation type="journal article" date="2007" name="Science">
        <title>Draft genome sequence of the sexually transmitted pathogen Trichomonas vaginalis.</title>
        <authorList>
            <person name="Carlton J.M."/>
            <person name="Hirt R.P."/>
            <person name="Silva J.C."/>
            <person name="Delcher A.L."/>
            <person name="Schatz M."/>
            <person name="Zhao Q."/>
            <person name="Wortman J.R."/>
            <person name="Bidwell S.L."/>
            <person name="Alsmark U.C.M."/>
            <person name="Besteiro S."/>
            <person name="Sicheritz-Ponten T."/>
            <person name="Noel C.J."/>
            <person name="Dacks J.B."/>
            <person name="Foster P.G."/>
            <person name="Simillion C."/>
            <person name="Van de Peer Y."/>
            <person name="Miranda-Saavedra D."/>
            <person name="Barton G.J."/>
            <person name="Westrop G.D."/>
            <person name="Mueller S."/>
            <person name="Dessi D."/>
            <person name="Fiori P.L."/>
            <person name="Ren Q."/>
            <person name="Paulsen I."/>
            <person name="Zhang H."/>
            <person name="Bastida-Corcuera F.D."/>
            <person name="Simoes-Barbosa A."/>
            <person name="Brown M.T."/>
            <person name="Hayes R.D."/>
            <person name="Mukherjee M."/>
            <person name="Okumura C.Y."/>
            <person name="Schneider R."/>
            <person name="Smith A.J."/>
            <person name="Vanacova S."/>
            <person name="Villalvazo M."/>
            <person name="Haas B.J."/>
            <person name="Pertea M."/>
            <person name="Feldblyum T.V."/>
            <person name="Utterback T.R."/>
            <person name="Shu C.L."/>
            <person name="Osoegawa K."/>
            <person name="de Jong P.J."/>
            <person name="Hrdy I."/>
            <person name="Horvathova L."/>
            <person name="Zubacova Z."/>
            <person name="Dolezal P."/>
            <person name="Malik S.B."/>
            <person name="Logsdon J.M. Jr."/>
            <person name="Henze K."/>
            <person name="Gupta A."/>
            <person name="Wang C.C."/>
            <person name="Dunne R.L."/>
            <person name="Upcroft J.A."/>
            <person name="Upcroft P."/>
            <person name="White O."/>
            <person name="Salzberg S.L."/>
            <person name="Tang P."/>
            <person name="Chiu C.-H."/>
            <person name="Lee Y.-S."/>
            <person name="Embley T.M."/>
            <person name="Coombs G.H."/>
            <person name="Mottram J.C."/>
            <person name="Tachezy J."/>
            <person name="Fraser-Liggett C.M."/>
            <person name="Johnson P.J."/>
        </authorList>
    </citation>
    <scope>NUCLEOTIDE SEQUENCE [LARGE SCALE GENOMIC DNA]</scope>
    <source>
        <strain evidence="4">G3</strain>
    </source>
</reference>
<dbReference type="SMART" id="SM00248">
    <property type="entry name" value="ANK"/>
    <property type="match status" value="6"/>
</dbReference>
<dbReference type="Gene3D" id="1.25.40.20">
    <property type="entry name" value="Ankyrin repeat-containing domain"/>
    <property type="match status" value="2"/>
</dbReference>
<sequence>MWGGWGSGQSLTRMISGTVPTLARRPNSLSYQGFVGRANNAANRDPINKILSSLDYNSILSLYDSSGPTSSLRNRPSMNTFGMGRGDREISSNFTFYPPEDILSTELPSSLEFINEIQQIFLNYDRNNSEQTHKLVEFIETCIYTGLREFATNIFIRPQKVKDYVYLYSQLSKNVKIIARHYFCCTPVFSQFLISEGVLPDFEARQLSANLPNAMSQSYLNVFSELINGANCQELKRIEKEIIETFIDDDPDRLIEITSKSDFKLDTEMLDGKRAVTLIHLAAMYGAVNCFKYLLMNNPKLEEIANFAVVGGNKEIIRILMQSGVKFDQSAITALYFRRDELFDWIKSEFSEETQDDPNNIAYAITDTLSIRAIYALTLTNELIISNDWLSAFVLDRMVDWCRELSKNCMFLNSLFFTLTDEEILNNLLEKTTNSYFGMLFAEAVKTGYAFHLRVLVHHLNFDFFEMEKGMLNSIKKKFPDIHDEIQAITHAVVSPEKAYLIFTHGLPISEDMAFEVMKYCIKVNDAFSFMSLADKFQNINLSIEQLIELLQLSSITWLYVASEVSTRQLDPSVYVLLVRYYYSSIDNSLLPPKIADIILKSPELMEKLTPYDCINLFMMVREEIQDFSPLISLFKKFKFITEDNPITNGQPISDIRTIILNSPRINELIQEDIEGFVNVIPSNPVFLKKVVGIEVSKEFFDKVLFIFIKFFGITTADSLYCKMKFYEESQAPPETQKIQKLYFNFLTNPVNKKHINIKELCKSRLNASFIKLLEYSDEEFQYLKNVDFMKGQLMHNPKNARFFTIPQILKNPNPHEIVNALLSIPLTPEQIPLIENSNFMNISERVFAKRTSAKMKNLYRKVFIRDEICNGFTTRTLLTHLLATSVFDEIYCKMLNSLLSRNLTAKEKADIFISIPTEKKAIDYVLSRRDTINNSCLIIYSIRIGSQLVEKGTPIEDSYFIQMFCTREKINYENLFEYKVSRSAIANALMRAIESKNIDAMNFLISKGTPVNIIIHSVTPLQTAIGSQFVEGVKVLLSRGASIGFNGLRTSAKAAESSQNLEIVKLICSRADVQYESHFESIRSIHIPVSQKSVEVNQDMDIFKLVNFPPKSDFDDIKSDSLRIDNIFDFTVGIDFREVLTGHKNISEIKNFVEGSLKICKTYDLAFKIITMFTPYDLRTLEPFLPFHINRINKIPPEIKNEIWGIIENFISKSSPTFKAVYSVITGKDLIEPIPNLSSLLFIATRIGNLSILQSLFDKGADINSVEGYYQLFSPALEAIGKDRSDILELFIANKLNVDQIYSTDNFTLINASIEYNSVKCFDLLIDKVCLQHVVVQTPMMAALKLFEQTMNDYFINKLLDKIDIEHELIVDESFEYFLEFRSGKITEFQYLGEERPAFTINQNVNNPFGGRFRNLVNQNDQRIEEDINNSDIVQKKLAYDLFSRSHFKGFDTGKQRYIEDITPEEELMNEYNNTL</sequence>
<evidence type="ECO:0000313" key="5">
    <source>
        <dbReference type="Proteomes" id="UP000001542"/>
    </source>
</evidence>
<dbReference type="InterPro" id="IPR002110">
    <property type="entry name" value="Ankyrin_rpt"/>
</dbReference>
<keyword evidence="5" id="KW-1185">Reference proteome</keyword>
<keyword evidence="2" id="KW-0175">Coiled coil</keyword>
<evidence type="ECO:0000313" key="4">
    <source>
        <dbReference type="EMBL" id="EAX92486.1"/>
    </source>
</evidence>
<reference evidence="4" key="1">
    <citation type="submission" date="2006-10" db="EMBL/GenBank/DDBJ databases">
        <authorList>
            <person name="Amadeo P."/>
            <person name="Zhao Q."/>
            <person name="Wortman J."/>
            <person name="Fraser-Liggett C."/>
            <person name="Carlton J."/>
        </authorList>
    </citation>
    <scope>NUCLEOTIDE SEQUENCE</scope>
    <source>
        <strain evidence="4">G3</strain>
    </source>
</reference>
<dbReference type="VEuPathDB" id="TrichDB:TVAGG3_0474980"/>
<keyword evidence="3" id="KW-0040">ANK repeat</keyword>
<dbReference type="GO" id="GO:0003779">
    <property type="term" value="F:actin binding"/>
    <property type="evidence" value="ECO:0007669"/>
    <property type="project" value="InterPro"/>
</dbReference>
<dbReference type="RefSeq" id="XP_001305416.1">
    <property type="nucleotide sequence ID" value="XM_001305415.1"/>
</dbReference>
<dbReference type="EMBL" id="DS113965">
    <property type="protein sequence ID" value="EAX92486.1"/>
    <property type="molecule type" value="Genomic_DNA"/>
</dbReference>
<accession>A2FRI4</accession>
<protein>
    <submittedName>
        <fullName evidence="4">Uncharacterized protein</fullName>
    </submittedName>
</protein>
<dbReference type="SUPFAM" id="SSF48403">
    <property type="entry name" value="Ankyrin repeat"/>
    <property type="match status" value="2"/>
</dbReference>
<dbReference type="SMR" id="A2FRI4"/>
<evidence type="ECO:0000256" key="1">
    <source>
        <dbReference type="ARBA" id="ARBA00022737"/>
    </source>
</evidence>
<dbReference type="KEGG" id="tva:4750198"/>
<dbReference type="Proteomes" id="UP000001542">
    <property type="component" value="Unassembled WGS sequence"/>
</dbReference>
<dbReference type="InterPro" id="IPR042420">
    <property type="entry name" value="RAI14/UACA"/>
</dbReference>
<proteinExistence type="predicted"/>
<dbReference type="VEuPathDB" id="TrichDB:TVAG_435380"/>
<dbReference type="InParanoid" id="A2FRI4"/>